<comment type="cofactor">
    <cofactor evidence="2">
        <name>Zn(2+)</name>
        <dbReference type="ChEBI" id="CHEBI:29105"/>
    </cofactor>
</comment>
<dbReference type="SUPFAM" id="SSF53187">
    <property type="entry name" value="Zn-dependent exopeptidases"/>
    <property type="match status" value="1"/>
</dbReference>
<dbReference type="PANTHER" id="PTHR43501">
    <property type="entry name" value="CYTOSOL NON-SPECIFIC DIPEPTIDASE"/>
    <property type="match status" value="1"/>
</dbReference>
<evidence type="ECO:0000256" key="4">
    <source>
        <dbReference type="ARBA" id="ARBA00022723"/>
    </source>
</evidence>
<evidence type="ECO:0000256" key="15">
    <source>
        <dbReference type="ARBA" id="ARBA00076004"/>
    </source>
</evidence>
<gene>
    <name evidence="19" type="primary">pepD</name>
    <name evidence="19" type="ORF">IAC42_00290</name>
</gene>
<comment type="similarity">
    <text evidence="12">Belongs to the peptidase M20C family.</text>
</comment>
<dbReference type="FunFam" id="3.40.630.10:FF:000018">
    <property type="entry name" value="Aminoacyl-histidine dipeptidase PepD"/>
    <property type="match status" value="1"/>
</dbReference>
<comment type="catalytic activity">
    <reaction evidence="9">
        <text>Hydrolysis of dipeptides, preferentially hydrophobic dipeptides including prolyl amino acids.</text>
        <dbReference type="EC" id="3.4.13.18"/>
    </reaction>
</comment>
<accession>A0A9D9H9Z2</accession>
<keyword evidence="19" id="KW-0224">Dipeptidase</keyword>
<evidence type="ECO:0000256" key="2">
    <source>
        <dbReference type="ARBA" id="ARBA00001947"/>
    </source>
</evidence>
<evidence type="ECO:0000256" key="14">
    <source>
        <dbReference type="ARBA" id="ARBA00075285"/>
    </source>
</evidence>
<keyword evidence="6" id="KW-0862">Zinc</keyword>
<organism evidence="19 20">
    <name type="scientific">Candidatus Aphodenecus pullistercoris</name>
    <dbReference type="NCBI Taxonomy" id="2840669"/>
    <lineage>
        <taxon>Bacteria</taxon>
        <taxon>Pseudomonadati</taxon>
        <taxon>Spirochaetota</taxon>
        <taxon>Spirochaetia</taxon>
        <taxon>Spirochaetales</taxon>
        <taxon>Candidatus Aphodenecus</taxon>
    </lineage>
</organism>
<sequence length="480" mass="52665">MWYDGLKEKALWEAFEEISRIPRESGNEEGIRQWLLSWAKERGLKADKDKVGNVFIYVPASEGREKEEALCLQGHMDMVCVKTEDSSHDFTKDPIEILCDGKTVRAKDTTLGADNGIAIAMALALAQDKECSHPALELLFTVSEETGLTGAFGLDARKLSARRLVNLDSEEEGVIFTGCAGGIEIDASLKAKSRPVDRDKVDHFRLTVSGLLGGHSGGDIHLGRANAIKLVARIMHRLPDFMLTSLDGGTRRNVIPSSCTVSFLTSKEYTDLVPSIVDQVREEVVNEYRKKDPGVSVTLERLDEVPQEAVKAKTSAAFMESLYLTPHGPQAMSADFEGIVETSNNLAIVSLKDEKLSAVSSTRSLVESARNECAYTVAAAAEDFGLKVRFEGAYPSWEPDPDSALVKKTASLYKAFFKKKPVVTTIHAGLECGIINSVVEGMDSVSIGPNLFDVHSVKEHIEVDSAERMMGFLRYMLEKL</sequence>
<evidence type="ECO:0000313" key="20">
    <source>
        <dbReference type="Proteomes" id="UP000823633"/>
    </source>
</evidence>
<dbReference type="PIRSF" id="PIRSF016599">
    <property type="entry name" value="Xaa-His_dipept"/>
    <property type="match status" value="1"/>
</dbReference>
<dbReference type="InterPro" id="IPR011650">
    <property type="entry name" value="Peptidase_M20_dimer"/>
</dbReference>
<evidence type="ECO:0000256" key="1">
    <source>
        <dbReference type="ARBA" id="ARBA00001941"/>
    </source>
</evidence>
<evidence type="ECO:0000256" key="5">
    <source>
        <dbReference type="ARBA" id="ARBA00022801"/>
    </source>
</evidence>
<keyword evidence="7" id="KW-0482">Metalloprotease</keyword>
<dbReference type="Pfam" id="PF01546">
    <property type="entry name" value="Peptidase_M20"/>
    <property type="match status" value="1"/>
</dbReference>
<evidence type="ECO:0000256" key="10">
    <source>
        <dbReference type="ARBA" id="ARBA00038976"/>
    </source>
</evidence>
<keyword evidence="3" id="KW-0645">Protease</keyword>
<reference evidence="19" key="1">
    <citation type="submission" date="2020-10" db="EMBL/GenBank/DDBJ databases">
        <authorList>
            <person name="Gilroy R."/>
        </authorList>
    </citation>
    <scope>NUCLEOTIDE SEQUENCE</scope>
    <source>
        <strain evidence="19">11167</strain>
    </source>
</reference>
<dbReference type="AlphaFoldDB" id="A0A9D9H9Z2"/>
<evidence type="ECO:0000256" key="16">
    <source>
        <dbReference type="ARBA" id="ARBA00077688"/>
    </source>
</evidence>
<dbReference type="PANTHER" id="PTHR43501:SF1">
    <property type="entry name" value="CYTOSOL NON-SPECIFIC DIPEPTIDASE"/>
    <property type="match status" value="1"/>
</dbReference>
<proteinExistence type="inferred from homology"/>
<dbReference type="Pfam" id="PF07687">
    <property type="entry name" value="M20_dimer"/>
    <property type="match status" value="1"/>
</dbReference>
<dbReference type="InterPro" id="IPR036264">
    <property type="entry name" value="Bact_exopeptidase_dim_dom"/>
</dbReference>
<evidence type="ECO:0000256" key="13">
    <source>
        <dbReference type="ARBA" id="ARBA00071271"/>
    </source>
</evidence>
<dbReference type="EMBL" id="JADIMU010000002">
    <property type="protein sequence ID" value="MBO8442188.1"/>
    <property type="molecule type" value="Genomic_DNA"/>
</dbReference>
<dbReference type="GO" id="GO:0006508">
    <property type="term" value="P:proteolysis"/>
    <property type="evidence" value="ECO:0007669"/>
    <property type="project" value="UniProtKB-KW"/>
</dbReference>
<evidence type="ECO:0000256" key="7">
    <source>
        <dbReference type="ARBA" id="ARBA00023049"/>
    </source>
</evidence>
<reference evidence="19" key="2">
    <citation type="journal article" date="2021" name="PeerJ">
        <title>Extensive microbial diversity within the chicken gut microbiome revealed by metagenomics and culture.</title>
        <authorList>
            <person name="Gilroy R."/>
            <person name="Ravi A."/>
            <person name="Getino M."/>
            <person name="Pursley I."/>
            <person name="Horton D.L."/>
            <person name="Alikhan N.F."/>
            <person name="Baker D."/>
            <person name="Gharbi K."/>
            <person name="Hall N."/>
            <person name="Watson M."/>
            <person name="Adriaenssens E.M."/>
            <person name="Foster-Nyarko E."/>
            <person name="Jarju S."/>
            <person name="Secka A."/>
            <person name="Antonio M."/>
            <person name="Oren A."/>
            <person name="Chaudhuri R.R."/>
            <person name="La Ragione R."/>
            <person name="Hildebrand F."/>
            <person name="Pallen M.J."/>
        </authorList>
    </citation>
    <scope>NUCLEOTIDE SEQUENCE</scope>
    <source>
        <strain evidence="19">11167</strain>
    </source>
</reference>
<protein>
    <recommendedName>
        <fullName evidence="13">Cytosol non-specific dipeptidase</fullName>
        <ecNumber evidence="10">3.4.13.18</ecNumber>
    </recommendedName>
    <alternativeName>
        <fullName evidence="16">Aminoacyl-histidine dipeptidase</fullName>
    </alternativeName>
    <alternativeName>
        <fullName evidence="15">Beta-alanyl-histidine dipeptidase</fullName>
    </alternativeName>
    <alternativeName>
        <fullName evidence="14">Carnosinase</fullName>
    </alternativeName>
    <alternativeName>
        <fullName evidence="11">Peptidase D</fullName>
    </alternativeName>
    <alternativeName>
        <fullName evidence="17">Xaa-His dipeptidase</fullName>
    </alternativeName>
</protein>
<evidence type="ECO:0000256" key="9">
    <source>
        <dbReference type="ARBA" id="ARBA00036421"/>
    </source>
</evidence>
<dbReference type="InterPro" id="IPR002933">
    <property type="entry name" value="Peptidase_M20"/>
</dbReference>
<dbReference type="PRINTS" id="PR00934">
    <property type="entry name" value="XHISDIPTASE"/>
</dbReference>
<dbReference type="InterPro" id="IPR001160">
    <property type="entry name" value="Peptidase_M20C"/>
</dbReference>
<evidence type="ECO:0000313" key="19">
    <source>
        <dbReference type="EMBL" id="MBO8442188.1"/>
    </source>
</evidence>
<dbReference type="EC" id="3.4.13.18" evidence="10"/>
<evidence type="ECO:0000256" key="17">
    <source>
        <dbReference type="ARBA" id="ARBA00078074"/>
    </source>
</evidence>
<dbReference type="FunFam" id="3.40.630.10:FF:000015">
    <property type="entry name" value="Aminoacyl-histidine dipeptidase PepD"/>
    <property type="match status" value="1"/>
</dbReference>
<keyword evidence="4" id="KW-0479">Metal-binding</keyword>
<evidence type="ECO:0000259" key="18">
    <source>
        <dbReference type="Pfam" id="PF07687"/>
    </source>
</evidence>
<name>A0A9D9H9Z2_9SPIR</name>
<evidence type="ECO:0000256" key="6">
    <source>
        <dbReference type="ARBA" id="ARBA00022833"/>
    </source>
</evidence>
<comment type="cofactor">
    <cofactor evidence="1">
        <name>Co(2+)</name>
        <dbReference type="ChEBI" id="CHEBI:48828"/>
    </cofactor>
</comment>
<dbReference type="SUPFAM" id="SSF55031">
    <property type="entry name" value="Bacterial exopeptidase dimerisation domain"/>
    <property type="match status" value="1"/>
</dbReference>
<feature type="domain" description="Peptidase M20 dimerisation" evidence="18">
    <location>
        <begin position="209"/>
        <end position="290"/>
    </location>
</feature>
<dbReference type="GO" id="GO:0005829">
    <property type="term" value="C:cytosol"/>
    <property type="evidence" value="ECO:0007669"/>
    <property type="project" value="TreeGrafter"/>
</dbReference>
<keyword evidence="8" id="KW-0170">Cobalt</keyword>
<comment type="caution">
    <text evidence="19">The sequence shown here is derived from an EMBL/GenBank/DDBJ whole genome shotgun (WGS) entry which is preliminary data.</text>
</comment>
<dbReference type="Gene3D" id="3.40.630.10">
    <property type="entry name" value="Zn peptidases"/>
    <property type="match status" value="2"/>
</dbReference>
<dbReference type="GO" id="GO:0046872">
    <property type="term" value="F:metal ion binding"/>
    <property type="evidence" value="ECO:0007669"/>
    <property type="project" value="UniProtKB-KW"/>
</dbReference>
<keyword evidence="5 19" id="KW-0378">Hydrolase</keyword>
<dbReference type="NCBIfam" id="TIGR01893">
    <property type="entry name" value="aa-his-dipept"/>
    <property type="match status" value="1"/>
</dbReference>
<evidence type="ECO:0000256" key="12">
    <source>
        <dbReference type="ARBA" id="ARBA00061423"/>
    </source>
</evidence>
<dbReference type="Proteomes" id="UP000823633">
    <property type="component" value="Unassembled WGS sequence"/>
</dbReference>
<evidence type="ECO:0000256" key="8">
    <source>
        <dbReference type="ARBA" id="ARBA00023285"/>
    </source>
</evidence>
<evidence type="ECO:0000256" key="11">
    <source>
        <dbReference type="ARBA" id="ARBA00044252"/>
    </source>
</evidence>
<evidence type="ECO:0000256" key="3">
    <source>
        <dbReference type="ARBA" id="ARBA00022670"/>
    </source>
</evidence>
<dbReference type="GO" id="GO:0070573">
    <property type="term" value="F:metallodipeptidase activity"/>
    <property type="evidence" value="ECO:0007669"/>
    <property type="project" value="TreeGrafter"/>
</dbReference>